<gene>
    <name evidence="5" type="ORF">EC973_008907</name>
</gene>
<evidence type="ECO:0000259" key="4">
    <source>
        <dbReference type="PROSITE" id="PS50102"/>
    </source>
</evidence>
<comment type="caution">
    <text evidence="5">The sequence shown here is derived from an EMBL/GenBank/DDBJ whole genome shotgun (WGS) entry which is preliminary data.</text>
</comment>
<dbReference type="PANTHER" id="PTHR13952">
    <property type="entry name" value="U1 SMALL NUCLEAR RIBONUCLEOPROTEIN 70 KD"/>
    <property type="match status" value="1"/>
</dbReference>
<accession>A0A8H7BMM6</accession>
<dbReference type="InterPro" id="IPR051183">
    <property type="entry name" value="U1_U11-U12_snRNP_70-35kDa"/>
</dbReference>
<dbReference type="Pfam" id="PF00076">
    <property type="entry name" value="RRM_1"/>
    <property type="match status" value="1"/>
</dbReference>
<reference evidence="5" key="1">
    <citation type="submission" date="2020-01" db="EMBL/GenBank/DDBJ databases">
        <title>Genome Sequencing of Three Apophysomyces-Like Fungal Strains Confirms a Novel Fungal Genus in the Mucoromycota with divergent Burkholderia-like Endosymbiotic Bacteria.</title>
        <authorList>
            <person name="Stajich J.E."/>
            <person name="Macias A.M."/>
            <person name="Carter-House D."/>
            <person name="Lovett B."/>
            <person name="Kasson L.R."/>
            <person name="Berry K."/>
            <person name="Grigoriev I."/>
            <person name="Chang Y."/>
            <person name="Spatafora J."/>
            <person name="Kasson M.T."/>
        </authorList>
    </citation>
    <scope>NUCLEOTIDE SEQUENCE</scope>
    <source>
        <strain evidence="5">NRRL A-21654</strain>
    </source>
</reference>
<dbReference type="AlphaFoldDB" id="A0A8H7BMM6"/>
<dbReference type="OrthoDB" id="6159137at2759"/>
<proteinExistence type="predicted"/>
<dbReference type="EMBL" id="JABAYA010000080">
    <property type="protein sequence ID" value="KAF7726327.1"/>
    <property type="molecule type" value="Genomic_DNA"/>
</dbReference>
<keyword evidence="6" id="KW-1185">Reference proteome</keyword>
<evidence type="ECO:0000256" key="1">
    <source>
        <dbReference type="ARBA" id="ARBA00004123"/>
    </source>
</evidence>
<dbReference type="GO" id="GO:0017069">
    <property type="term" value="F:snRNA binding"/>
    <property type="evidence" value="ECO:0007669"/>
    <property type="project" value="TreeGrafter"/>
</dbReference>
<evidence type="ECO:0000313" key="6">
    <source>
        <dbReference type="Proteomes" id="UP000605846"/>
    </source>
</evidence>
<feature type="domain" description="RRM" evidence="4">
    <location>
        <begin position="52"/>
        <end position="130"/>
    </location>
</feature>
<evidence type="ECO:0000256" key="2">
    <source>
        <dbReference type="ARBA" id="ARBA00023242"/>
    </source>
</evidence>
<name>A0A8H7BMM6_9FUNG</name>
<dbReference type="Proteomes" id="UP000605846">
    <property type="component" value="Unassembled WGS sequence"/>
</dbReference>
<keyword evidence="2" id="KW-0539">Nucleus</keyword>
<protein>
    <recommendedName>
        <fullName evidence="4">RRM domain-containing protein</fullName>
    </recommendedName>
</protein>
<dbReference type="SMART" id="SM00360">
    <property type="entry name" value="RRM"/>
    <property type="match status" value="1"/>
</dbReference>
<organism evidence="5 6">
    <name type="scientific">Apophysomyces ossiformis</name>
    <dbReference type="NCBI Taxonomy" id="679940"/>
    <lineage>
        <taxon>Eukaryota</taxon>
        <taxon>Fungi</taxon>
        <taxon>Fungi incertae sedis</taxon>
        <taxon>Mucoromycota</taxon>
        <taxon>Mucoromycotina</taxon>
        <taxon>Mucoromycetes</taxon>
        <taxon>Mucorales</taxon>
        <taxon>Mucorineae</taxon>
        <taxon>Mucoraceae</taxon>
        <taxon>Apophysomyces</taxon>
    </lineage>
</organism>
<sequence length="191" mass="21932">MWYAKEYDPIQAGSIDGTDTVPHDAAHLIVSHLTDLYSVDRPAKRFNTDPAKTIFVGRLNFDTTEETLCHVFEQYGHIKHTQVIRNLVTGTSQGYAFITFEDARAAREAYERAHESVLDDHVLLVDYERSRLMPGWIPRRFGGGFGGKKESGQLRFGARDRPFRRPMWVTFLFLSNDTNPVDQKKPTQIRT</sequence>
<dbReference type="Gene3D" id="3.30.70.330">
    <property type="match status" value="1"/>
</dbReference>
<dbReference type="PANTHER" id="PTHR13952:SF6">
    <property type="entry name" value="U11_U12 SMALL NUCLEAR RIBONUCLEOPROTEIN 35 KDA PROTEIN"/>
    <property type="match status" value="1"/>
</dbReference>
<dbReference type="InterPro" id="IPR035979">
    <property type="entry name" value="RBD_domain_sf"/>
</dbReference>
<dbReference type="InterPro" id="IPR012677">
    <property type="entry name" value="Nucleotide-bd_a/b_plait_sf"/>
</dbReference>
<dbReference type="InterPro" id="IPR000504">
    <property type="entry name" value="RRM_dom"/>
</dbReference>
<evidence type="ECO:0000313" key="5">
    <source>
        <dbReference type="EMBL" id="KAF7726327.1"/>
    </source>
</evidence>
<dbReference type="GO" id="GO:0003729">
    <property type="term" value="F:mRNA binding"/>
    <property type="evidence" value="ECO:0007669"/>
    <property type="project" value="TreeGrafter"/>
</dbReference>
<keyword evidence="3" id="KW-0694">RNA-binding</keyword>
<evidence type="ECO:0000256" key="3">
    <source>
        <dbReference type="PROSITE-ProRule" id="PRU00176"/>
    </source>
</evidence>
<dbReference type="GO" id="GO:0071011">
    <property type="term" value="C:precatalytic spliceosome"/>
    <property type="evidence" value="ECO:0007669"/>
    <property type="project" value="TreeGrafter"/>
</dbReference>
<dbReference type="PROSITE" id="PS50102">
    <property type="entry name" value="RRM"/>
    <property type="match status" value="1"/>
</dbReference>
<dbReference type="GO" id="GO:0000398">
    <property type="term" value="P:mRNA splicing, via spliceosome"/>
    <property type="evidence" value="ECO:0007669"/>
    <property type="project" value="TreeGrafter"/>
</dbReference>
<dbReference type="SUPFAM" id="SSF54928">
    <property type="entry name" value="RNA-binding domain, RBD"/>
    <property type="match status" value="1"/>
</dbReference>
<dbReference type="FunFam" id="3.30.70.330:FF:000132">
    <property type="entry name" value="Small nuclear ribonucleoprotein U11/U12 subunit 35"/>
    <property type="match status" value="1"/>
</dbReference>
<comment type="subcellular location">
    <subcellularLocation>
        <location evidence="1">Nucleus</location>
    </subcellularLocation>
</comment>